<dbReference type="STRING" id="370438.PTH_0576"/>
<dbReference type="HOGENOM" id="CLU_000604_1_22_9"/>
<dbReference type="GO" id="GO:0016887">
    <property type="term" value="F:ATP hydrolysis activity"/>
    <property type="evidence" value="ECO:0007669"/>
    <property type="project" value="InterPro"/>
</dbReference>
<accession>A5D4T4</accession>
<feature type="domain" description="ABC transporter" evidence="4">
    <location>
        <begin position="3"/>
        <end position="234"/>
    </location>
</feature>
<evidence type="ECO:0000259" key="4">
    <source>
        <dbReference type="PROSITE" id="PS50893"/>
    </source>
</evidence>
<dbReference type="Proteomes" id="UP000006556">
    <property type="component" value="Chromosome"/>
</dbReference>
<dbReference type="NCBIfam" id="NF040729">
    <property type="entry name" value="ABC_ATP_SaoA"/>
    <property type="match status" value="1"/>
</dbReference>
<dbReference type="AlphaFoldDB" id="A5D4T4"/>
<organism evidence="5 6">
    <name type="scientific">Pelotomaculum thermopropionicum (strain DSM 13744 / JCM 10971 / SI)</name>
    <dbReference type="NCBI Taxonomy" id="370438"/>
    <lineage>
        <taxon>Bacteria</taxon>
        <taxon>Bacillati</taxon>
        <taxon>Bacillota</taxon>
        <taxon>Clostridia</taxon>
        <taxon>Eubacteriales</taxon>
        <taxon>Desulfotomaculaceae</taxon>
        <taxon>Pelotomaculum</taxon>
    </lineage>
</organism>
<dbReference type="Pfam" id="PF00005">
    <property type="entry name" value="ABC_tran"/>
    <property type="match status" value="1"/>
</dbReference>
<dbReference type="InterPro" id="IPR050166">
    <property type="entry name" value="ABC_transporter_ATP-bind"/>
</dbReference>
<dbReference type="EMBL" id="AP009389">
    <property type="protein sequence ID" value="BAF58757.1"/>
    <property type="molecule type" value="Genomic_DNA"/>
</dbReference>
<dbReference type="InterPro" id="IPR003593">
    <property type="entry name" value="AAA+_ATPase"/>
</dbReference>
<evidence type="ECO:0000256" key="3">
    <source>
        <dbReference type="ARBA" id="ARBA00022840"/>
    </source>
</evidence>
<sequence>MELRVENLSKVFVIGTVAYTVLKELTFSVHEGQFVALLGPSGCGKTTLLTIIAGFQAASGGRVLVNGRQVTRPGPDRGFVFQNYALFPWMTVRDNILFPMKQRRVPAPERERRLKELLAMAQLEGKERLYPHQLSGGMKQRTAFVRALAGRPEVLLMDEPLGAVDHQMRQTLQEELEALWLKDKTTVIMVTHDVDEAVYLGDRVIVMSAREGRIIEDTPISLPRPRDRKSKRYGKYKEHLAGILKNDVVRDPDLLRQESRLSLA</sequence>
<dbReference type="KEGG" id="pth:PTH_0576"/>
<keyword evidence="6" id="KW-1185">Reference proteome</keyword>
<protein>
    <submittedName>
        <fullName evidence="5">ABC-type nitrate/sulfonate/bicarbonate transport system, ATPase component</fullName>
    </submittedName>
</protein>
<dbReference type="InterPro" id="IPR003439">
    <property type="entry name" value="ABC_transporter-like_ATP-bd"/>
</dbReference>
<keyword evidence="3" id="KW-0067">ATP-binding</keyword>
<evidence type="ECO:0000256" key="2">
    <source>
        <dbReference type="ARBA" id="ARBA00022741"/>
    </source>
</evidence>
<reference evidence="6" key="1">
    <citation type="journal article" date="2008" name="Genome Res.">
        <title>The genome of Pelotomaculum thermopropionicum reveals niche-associated evolution in anaerobic microbiota.</title>
        <authorList>
            <person name="Kosaka T."/>
            <person name="Kato S."/>
            <person name="Shimoyama T."/>
            <person name="Ishii S."/>
            <person name="Abe T."/>
            <person name="Watanabe K."/>
        </authorList>
    </citation>
    <scope>NUCLEOTIDE SEQUENCE [LARGE SCALE GENOMIC DNA]</scope>
    <source>
        <strain evidence="6">DSM 13744 / JCM 10971 / SI</strain>
    </source>
</reference>
<evidence type="ECO:0000313" key="5">
    <source>
        <dbReference type="EMBL" id="BAF58757.1"/>
    </source>
</evidence>
<keyword evidence="2" id="KW-0547">Nucleotide-binding</keyword>
<dbReference type="SUPFAM" id="SSF52540">
    <property type="entry name" value="P-loop containing nucleoside triphosphate hydrolases"/>
    <property type="match status" value="1"/>
</dbReference>
<proteinExistence type="predicted"/>
<name>A5D4T4_PELTS</name>
<dbReference type="CDD" id="cd03293">
    <property type="entry name" value="ABC_NrtD_SsuB_transporters"/>
    <property type="match status" value="1"/>
</dbReference>
<dbReference type="PANTHER" id="PTHR42788">
    <property type="entry name" value="TAURINE IMPORT ATP-BINDING PROTEIN-RELATED"/>
    <property type="match status" value="1"/>
</dbReference>
<dbReference type="SMART" id="SM00382">
    <property type="entry name" value="AAA"/>
    <property type="match status" value="1"/>
</dbReference>
<keyword evidence="1" id="KW-0813">Transport</keyword>
<evidence type="ECO:0000313" key="6">
    <source>
        <dbReference type="Proteomes" id="UP000006556"/>
    </source>
</evidence>
<evidence type="ECO:0000256" key="1">
    <source>
        <dbReference type="ARBA" id="ARBA00022448"/>
    </source>
</evidence>
<dbReference type="PROSITE" id="PS50893">
    <property type="entry name" value="ABC_TRANSPORTER_2"/>
    <property type="match status" value="1"/>
</dbReference>
<dbReference type="GO" id="GO:0005524">
    <property type="term" value="F:ATP binding"/>
    <property type="evidence" value="ECO:0007669"/>
    <property type="project" value="UniProtKB-KW"/>
</dbReference>
<dbReference type="Gene3D" id="3.40.50.300">
    <property type="entry name" value="P-loop containing nucleotide triphosphate hydrolases"/>
    <property type="match status" value="1"/>
</dbReference>
<dbReference type="InterPro" id="IPR027417">
    <property type="entry name" value="P-loop_NTPase"/>
</dbReference>
<dbReference type="PANTHER" id="PTHR42788:SF13">
    <property type="entry name" value="ALIPHATIC SULFONATES IMPORT ATP-BINDING PROTEIN SSUB"/>
    <property type="match status" value="1"/>
</dbReference>
<dbReference type="eggNOG" id="COG1116">
    <property type="taxonomic scope" value="Bacteria"/>
</dbReference>
<gene>
    <name evidence="5" type="primary">TauB</name>
    <name evidence="5" type="ordered locus">PTH_0576</name>
</gene>